<dbReference type="AlphaFoldDB" id="A0A1G4JUJ6"/>
<feature type="compositionally biased region" description="Acidic residues" evidence="8">
    <location>
        <begin position="100"/>
        <end position="112"/>
    </location>
</feature>
<accession>A0A1G4JUJ6</accession>
<dbReference type="Proteomes" id="UP000191144">
    <property type="component" value="Chromosome F"/>
</dbReference>
<evidence type="ECO:0000256" key="2">
    <source>
        <dbReference type="ARBA" id="ARBA00004604"/>
    </source>
</evidence>
<protein>
    <recommendedName>
        <fullName evidence="4">Nucleolar protein 16</fullName>
    </recommendedName>
</protein>
<keyword evidence="6" id="KW-0698">rRNA processing</keyword>
<dbReference type="GO" id="GO:0042273">
    <property type="term" value="P:ribosomal large subunit biogenesis"/>
    <property type="evidence" value="ECO:0007669"/>
    <property type="project" value="TreeGrafter"/>
</dbReference>
<proteinExistence type="inferred from homology"/>
<evidence type="ECO:0000256" key="3">
    <source>
        <dbReference type="ARBA" id="ARBA00008479"/>
    </source>
</evidence>
<comment type="similarity">
    <text evidence="3">Belongs to the NOP16 family.</text>
</comment>
<evidence type="ECO:0000256" key="4">
    <source>
        <dbReference type="ARBA" id="ARBA00015522"/>
    </source>
</evidence>
<comment type="function">
    <text evidence="1">Involved in the biogenesis of the 60S ribosomal subunit.</text>
</comment>
<dbReference type="EMBL" id="LT598477">
    <property type="protein sequence ID" value="SCU94631.1"/>
    <property type="molecule type" value="Genomic_DNA"/>
</dbReference>
<evidence type="ECO:0000256" key="7">
    <source>
        <dbReference type="ARBA" id="ARBA00023242"/>
    </source>
</evidence>
<name>A0A1G4JUJ6_9SACH</name>
<sequence>MASVRKRKMARSSIKKATRKTKDRQRKVNISSNPIIAKNWDYSLTLSQNYDNLGLRSKLQSPAGGQEAKLDKAIMKEPLPNSSFLERDDDEFGPEKSSSSDEEVVAELNEDDIPEGEARIIRDSEGQVVKVVYGKKRRHIETSSSAEDDGPATKSETVKELEAFASRPVVKRERKPSGREEAWLEALHKKHGDNFRKMFLDRKLNVNQQTEGDIKSRIMKWKSRNGIA</sequence>
<evidence type="ECO:0000256" key="6">
    <source>
        <dbReference type="ARBA" id="ARBA00022552"/>
    </source>
</evidence>
<organism evidence="9 10">
    <name type="scientific">Lachancea meyersii CBS 8951</name>
    <dbReference type="NCBI Taxonomy" id="1266667"/>
    <lineage>
        <taxon>Eukaryota</taxon>
        <taxon>Fungi</taxon>
        <taxon>Dikarya</taxon>
        <taxon>Ascomycota</taxon>
        <taxon>Saccharomycotina</taxon>
        <taxon>Saccharomycetes</taxon>
        <taxon>Saccharomycetales</taxon>
        <taxon>Saccharomycetaceae</taxon>
        <taxon>Lachancea</taxon>
    </lineage>
</organism>
<feature type="region of interest" description="Disordered" evidence="8">
    <location>
        <begin position="1"/>
        <end position="30"/>
    </location>
</feature>
<evidence type="ECO:0000256" key="8">
    <source>
        <dbReference type="SAM" id="MobiDB-lite"/>
    </source>
</evidence>
<dbReference type="PANTHER" id="PTHR13243:SF1">
    <property type="entry name" value="NUCLEOLAR PROTEIN 16"/>
    <property type="match status" value="1"/>
</dbReference>
<dbReference type="OrthoDB" id="285729at2759"/>
<gene>
    <name evidence="9" type="ORF">LAME_0F08306G</name>
</gene>
<keyword evidence="7" id="KW-0539">Nucleus</keyword>
<keyword evidence="5" id="KW-0690">Ribosome biogenesis</keyword>
<comment type="subcellular location">
    <subcellularLocation>
        <location evidence="2">Nucleus</location>
        <location evidence="2">Nucleolus</location>
    </subcellularLocation>
</comment>
<dbReference type="GO" id="GO:0006364">
    <property type="term" value="P:rRNA processing"/>
    <property type="evidence" value="ECO:0007669"/>
    <property type="project" value="UniProtKB-KW"/>
</dbReference>
<feature type="region of interest" description="Disordered" evidence="8">
    <location>
        <begin position="57"/>
        <end position="112"/>
    </location>
</feature>
<feature type="region of interest" description="Disordered" evidence="8">
    <location>
        <begin position="139"/>
        <end position="161"/>
    </location>
</feature>
<dbReference type="PANTHER" id="PTHR13243">
    <property type="entry name" value="HSPC111 PROTEIN-RELATED"/>
    <property type="match status" value="1"/>
</dbReference>
<dbReference type="GO" id="GO:0005730">
    <property type="term" value="C:nucleolus"/>
    <property type="evidence" value="ECO:0007669"/>
    <property type="project" value="UniProtKB-SubCell"/>
</dbReference>
<feature type="compositionally biased region" description="Basic residues" evidence="8">
    <location>
        <begin position="1"/>
        <end position="27"/>
    </location>
</feature>
<dbReference type="InterPro" id="IPR019002">
    <property type="entry name" value="Ribosome_biogenesis_Nop16"/>
</dbReference>
<evidence type="ECO:0000313" key="10">
    <source>
        <dbReference type="Proteomes" id="UP000191144"/>
    </source>
</evidence>
<evidence type="ECO:0000313" key="9">
    <source>
        <dbReference type="EMBL" id="SCU94631.1"/>
    </source>
</evidence>
<dbReference type="Pfam" id="PF09420">
    <property type="entry name" value="Nop16"/>
    <property type="match status" value="1"/>
</dbReference>
<reference evidence="10" key="1">
    <citation type="submission" date="2016-03" db="EMBL/GenBank/DDBJ databases">
        <authorList>
            <person name="Devillers Hugo."/>
        </authorList>
    </citation>
    <scope>NUCLEOTIDE SEQUENCE [LARGE SCALE GENOMIC DNA]</scope>
</reference>
<evidence type="ECO:0000256" key="5">
    <source>
        <dbReference type="ARBA" id="ARBA00022517"/>
    </source>
</evidence>
<keyword evidence="10" id="KW-1185">Reference proteome</keyword>
<evidence type="ECO:0000256" key="1">
    <source>
        <dbReference type="ARBA" id="ARBA00002889"/>
    </source>
</evidence>